<evidence type="ECO:0000259" key="5">
    <source>
        <dbReference type="PROSITE" id="PS51721"/>
    </source>
</evidence>
<dbReference type="SUPFAM" id="SSF52540">
    <property type="entry name" value="P-loop containing nucleoside triphosphate hydrolases"/>
    <property type="match status" value="1"/>
</dbReference>
<evidence type="ECO:0000256" key="3">
    <source>
        <dbReference type="ARBA" id="ARBA00022946"/>
    </source>
</evidence>
<dbReference type="EMBL" id="ML004445">
    <property type="protein sequence ID" value="RKP31172.1"/>
    <property type="molecule type" value="Genomic_DNA"/>
</dbReference>
<proteinExistence type="predicted"/>
<evidence type="ECO:0000256" key="2">
    <source>
        <dbReference type="ARBA" id="ARBA00018901"/>
    </source>
</evidence>
<keyword evidence="7" id="KW-1185">Reference proteome</keyword>
<evidence type="ECO:0000256" key="1">
    <source>
        <dbReference type="ARBA" id="ARBA00003269"/>
    </source>
</evidence>
<dbReference type="PANTHER" id="PTHR46434">
    <property type="entry name" value="GENETIC INTERACTOR OF PROHIBITINS 3, MITOCHONDRIAL"/>
    <property type="match status" value="1"/>
</dbReference>
<name>A0A4P9ZFE6_9ASCO</name>
<dbReference type="InterPro" id="IPR030378">
    <property type="entry name" value="G_CP_dom"/>
</dbReference>
<feature type="domain" description="CP-type G" evidence="5">
    <location>
        <begin position="126"/>
        <end position="324"/>
    </location>
</feature>
<dbReference type="PROSITE" id="PS51721">
    <property type="entry name" value="G_CP"/>
    <property type="match status" value="1"/>
</dbReference>
<accession>A0A4P9ZFE6</accession>
<organism evidence="6 7">
    <name type="scientific">Metschnikowia bicuspidata</name>
    <dbReference type="NCBI Taxonomy" id="27322"/>
    <lineage>
        <taxon>Eukaryota</taxon>
        <taxon>Fungi</taxon>
        <taxon>Dikarya</taxon>
        <taxon>Ascomycota</taxon>
        <taxon>Saccharomycotina</taxon>
        <taxon>Pichiomycetes</taxon>
        <taxon>Metschnikowiaceae</taxon>
        <taxon>Metschnikowia</taxon>
    </lineage>
</organism>
<dbReference type="OrthoDB" id="1696305at2759"/>
<gene>
    <name evidence="6" type="ORF">METBISCDRAFT_30367</name>
</gene>
<dbReference type="GO" id="GO:0005739">
    <property type="term" value="C:mitochondrion"/>
    <property type="evidence" value="ECO:0007669"/>
    <property type="project" value="TreeGrafter"/>
</dbReference>
<comment type="function">
    <text evidence="1">May be involved in the mitochondrial lipid metabolism.</text>
</comment>
<evidence type="ECO:0000313" key="7">
    <source>
        <dbReference type="Proteomes" id="UP000268321"/>
    </source>
</evidence>
<dbReference type="InterPro" id="IPR027417">
    <property type="entry name" value="P-loop_NTPase"/>
</dbReference>
<dbReference type="InterPro" id="IPR050896">
    <property type="entry name" value="Mito_lipid_metab_GTPase"/>
</dbReference>
<keyword evidence="3" id="KW-0809">Transit peptide</keyword>
<dbReference type="AlphaFoldDB" id="A0A4P9ZFE6"/>
<protein>
    <recommendedName>
        <fullName evidence="2">Genetic interactor of prohibitins 3, mitochondrial</fullName>
    </recommendedName>
    <alternativeName>
        <fullName evidence="4">Found in mitochondrial proteome protein 38</fullName>
    </alternativeName>
</protein>
<reference evidence="7" key="1">
    <citation type="journal article" date="2018" name="Nat. Microbiol.">
        <title>Leveraging single-cell genomics to expand the fungal tree of life.</title>
        <authorList>
            <person name="Ahrendt S.R."/>
            <person name="Quandt C.A."/>
            <person name="Ciobanu D."/>
            <person name="Clum A."/>
            <person name="Salamov A."/>
            <person name="Andreopoulos B."/>
            <person name="Cheng J.F."/>
            <person name="Woyke T."/>
            <person name="Pelin A."/>
            <person name="Henrissat B."/>
            <person name="Reynolds N.K."/>
            <person name="Benny G.L."/>
            <person name="Smith M.E."/>
            <person name="James T.Y."/>
            <person name="Grigoriev I.V."/>
        </authorList>
    </citation>
    <scope>NUCLEOTIDE SEQUENCE [LARGE SCALE GENOMIC DNA]</scope>
    <source>
        <strain evidence="7">Baker2002</strain>
    </source>
</reference>
<evidence type="ECO:0000256" key="4">
    <source>
        <dbReference type="ARBA" id="ARBA00031834"/>
    </source>
</evidence>
<dbReference type="Proteomes" id="UP000268321">
    <property type="component" value="Unassembled WGS sequence"/>
</dbReference>
<dbReference type="GO" id="GO:0005525">
    <property type="term" value="F:GTP binding"/>
    <property type="evidence" value="ECO:0007669"/>
    <property type="project" value="InterPro"/>
</dbReference>
<sequence length="531" mass="60054">MPCGLGWVLESTRPDFNAKIPKCRSCGITLQCENKKGPGYYIKQAGSAVAKNYKKELDSVYELVLQGLSEEDKKLLGYGADASRKERVLPEAKAEKKNSALECLRCRQAKFQSKFESNEFPIEPAAQIMEKVPPWANIVYVVSAQDFPLLLNKKVFEFHPAKQIQFVFTKADLLFPHNKAAQEKGLSFFQDYMERTYKVPREQVFVVSGHVNWGISNLLEHLKDDSFLIGSVNSGKSTLLQSLVYIVHLLKSKAPNARKERELQKIEDRLGPAARTRQRIKDLAEFKAKHGPGVSFMPGFTRNVIPFELSASKTVFDVPGFGSTETDNLHEILSPAAMKQLLKGVKFHKYGAYDSHYDTVKEGQTLTVGGLFFLTVPPQSMYRVRNMINHPIHVFRDHDKAVDSWKNAADRPAIQDVFLTDSSRTELVRYEIPLFVGSFELVLKSLGFITITATGALPETMSPAVIYLPRQISASVREPIGKYITKTLTGRDKNGNPLKKENWARLSTKEVRRYVGHEPFCRDLIWNEKYG</sequence>
<dbReference type="PANTHER" id="PTHR46434:SF1">
    <property type="entry name" value="GENETIC INTERACTOR OF PROHIBITINS 3, MITOCHONDRIAL"/>
    <property type="match status" value="1"/>
</dbReference>
<dbReference type="Gene3D" id="3.40.50.300">
    <property type="entry name" value="P-loop containing nucleotide triphosphate hydrolases"/>
    <property type="match status" value="1"/>
</dbReference>
<evidence type="ECO:0000313" key="6">
    <source>
        <dbReference type="EMBL" id="RKP31172.1"/>
    </source>
</evidence>